<dbReference type="EMBL" id="FOGJ01000039">
    <property type="protein sequence ID" value="SES39868.1"/>
    <property type="molecule type" value="Genomic_DNA"/>
</dbReference>
<proteinExistence type="predicted"/>
<sequence length="30" mass="3519">MLKGLLQTELLYCNHLGMSENEEKDIIKRV</sequence>
<evidence type="ECO:0000313" key="2">
    <source>
        <dbReference type="Proteomes" id="UP000182584"/>
    </source>
</evidence>
<dbReference type="AlphaFoldDB" id="A0A1H9X0Z1"/>
<organism evidence="1 2">
    <name type="scientific">Butyrivibrio fibrisolvens</name>
    <dbReference type="NCBI Taxonomy" id="831"/>
    <lineage>
        <taxon>Bacteria</taxon>
        <taxon>Bacillati</taxon>
        <taxon>Bacillota</taxon>
        <taxon>Clostridia</taxon>
        <taxon>Lachnospirales</taxon>
        <taxon>Lachnospiraceae</taxon>
        <taxon>Butyrivibrio</taxon>
    </lineage>
</organism>
<accession>A0A1H9X0Z1</accession>
<reference evidence="1 2" key="1">
    <citation type="submission" date="2016-10" db="EMBL/GenBank/DDBJ databases">
        <authorList>
            <person name="de Groot N.N."/>
        </authorList>
    </citation>
    <scope>NUCLEOTIDE SEQUENCE [LARGE SCALE GENOMIC DNA]</scope>
    <source>
        <strain evidence="1 2">AR40</strain>
    </source>
</reference>
<name>A0A1H9X0Z1_BUTFI</name>
<evidence type="ECO:0000313" key="1">
    <source>
        <dbReference type="EMBL" id="SES39868.1"/>
    </source>
</evidence>
<dbReference type="Proteomes" id="UP000182584">
    <property type="component" value="Unassembled WGS sequence"/>
</dbReference>
<protein>
    <submittedName>
        <fullName evidence="1">Uncharacterized protein</fullName>
    </submittedName>
</protein>
<gene>
    <name evidence="1" type="ORF">SAMN04487884_13916</name>
</gene>